<sequence>MFAVLLMAGLTGQTAGASGQCDGLLNRADLPADAKVVTRQDNMQFNGLDFCMLVYQTQLSPSEVYAHYEQLWDQRPGDLHPDAGEDGDKRLMLISDHNSRSVQATAHAEGSTVKLGLIWSPDANSSPSDTEQARIQGFDVKTDIQDEDGRLVNLKANMPVTEAARALIGHFTATGWALERHTPATEQPGRIEMRRHGALLDIRLVSNPPTTTAAITFLEAPGRR</sequence>
<comment type="caution">
    <text evidence="1">The sequence shown here is derived from an EMBL/GenBank/DDBJ whole genome shotgun (WGS) entry which is preliminary data.</text>
</comment>
<organism evidence="1 2">
    <name type="scientific">Spiribacter salinus</name>
    <dbReference type="NCBI Taxonomy" id="1335746"/>
    <lineage>
        <taxon>Bacteria</taxon>
        <taxon>Pseudomonadati</taxon>
        <taxon>Pseudomonadota</taxon>
        <taxon>Gammaproteobacteria</taxon>
        <taxon>Chromatiales</taxon>
        <taxon>Ectothiorhodospiraceae</taxon>
        <taxon>Spiribacter</taxon>
    </lineage>
</organism>
<evidence type="ECO:0000313" key="2">
    <source>
        <dbReference type="Proteomes" id="UP000315400"/>
    </source>
</evidence>
<reference evidence="1 2" key="1">
    <citation type="submission" date="2019-06" db="EMBL/GenBank/DDBJ databases">
        <title>Metagenome assembled Genome of Spiribacter salinus SL48-SHIP from the microbial mat of Salt Lake 48 (Novosibirsk region, Russia).</title>
        <authorList>
            <person name="Shipova A."/>
            <person name="Rozanov A.S."/>
            <person name="Bryanskaya A.V."/>
            <person name="Peltek S.E."/>
        </authorList>
    </citation>
    <scope>NUCLEOTIDE SEQUENCE [LARGE SCALE GENOMIC DNA]</scope>
    <source>
        <strain evidence="1">SL48-SHIP-2</strain>
    </source>
</reference>
<dbReference type="AlphaFoldDB" id="A0A540VUW8"/>
<accession>A0A540VUW8</accession>
<dbReference type="STRING" id="1260251.SPISAL_03665"/>
<protein>
    <submittedName>
        <fullName evidence="1">Uncharacterized protein</fullName>
    </submittedName>
</protein>
<dbReference type="Proteomes" id="UP000315400">
    <property type="component" value="Unassembled WGS sequence"/>
</dbReference>
<name>A0A540VUW8_9GAMM</name>
<dbReference type="EMBL" id="VIFK01000010">
    <property type="protein sequence ID" value="TQF00551.1"/>
    <property type="molecule type" value="Genomic_DNA"/>
</dbReference>
<evidence type="ECO:0000313" key="1">
    <source>
        <dbReference type="EMBL" id="TQF00551.1"/>
    </source>
</evidence>
<gene>
    <name evidence="1" type="ORF">FKY71_02980</name>
</gene>
<proteinExistence type="predicted"/>